<dbReference type="PANTHER" id="PTHR21621:SF0">
    <property type="entry name" value="BETA-CITRYLGLUTAMATE SYNTHASE B-RELATED"/>
    <property type="match status" value="1"/>
</dbReference>
<keyword evidence="1" id="KW-0547">Nucleotide-binding</keyword>
<dbReference type="Proteomes" id="UP000321026">
    <property type="component" value="Unassembled WGS sequence"/>
</dbReference>
<dbReference type="GO" id="GO:0046872">
    <property type="term" value="F:metal ion binding"/>
    <property type="evidence" value="ECO:0007669"/>
    <property type="project" value="InterPro"/>
</dbReference>
<evidence type="ECO:0000259" key="2">
    <source>
        <dbReference type="PROSITE" id="PS50975"/>
    </source>
</evidence>
<dbReference type="EMBL" id="SSDS01000052">
    <property type="protein sequence ID" value="TXG77167.1"/>
    <property type="molecule type" value="Genomic_DNA"/>
</dbReference>
<keyword evidence="1" id="KW-0067">ATP-binding</keyword>
<dbReference type="SUPFAM" id="SSF56059">
    <property type="entry name" value="Glutathione synthetase ATP-binding domain-like"/>
    <property type="match status" value="1"/>
</dbReference>
<dbReference type="GO" id="GO:0005737">
    <property type="term" value="C:cytoplasm"/>
    <property type="evidence" value="ECO:0007669"/>
    <property type="project" value="TreeGrafter"/>
</dbReference>
<feature type="domain" description="ATP-grasp" evidence="2">
    <location>
        <begin position="89"/>
        <end position="274"/>
    </location>
</feature>
<dbReference type="Gene3D" id="3.30.470.20">
    <property type="entry name" value="ATP-grasp fold, B domain"/>
    <property type="match status" value="1"/>
</dbReference>
<reference evidence="3 4" key="1">
    <citation type="submission" date="2018-09" db="EMBL/GenBank/DDBJ databases">
        <title>Metagenome Assembled Genomes from an Advanced Water Purification Facility.</title>
        <authorList>
            <person name="Stamps B.W."/>
            <person name="Spear J.R."/>
        </authorList>
    </citation>
    <scope>NUCLEOTIDE SEQUENCE [LARGE SCALE GENOMIC DNA]</scope>
    <source>
        <strain evidence="3">Bin_63_2</strain>
    </source>
</reference>
<accession>A0A5C7J6N1</accession>
<organism evidence="3 4">
    <name type="scientific">Candidatus Dojkabacteria bacterium</name>
    <dbReference type="NCBI Taxonomy" id="2099670"/>
    <lineage>
        <taxon>Bacteria</taxon>
        <taxon>Candidatus Dojkabacteria</taxon>
    </lineage>
</organism>
<dbReference type="PANTHER" id="PTHR21621">
    <property type="entry name" value="RIBOSOMAL PROTEIN S6 MODIFICATION PROTEIN"/>
    <property type="match status" value="1"/>
</dbReference>
<dbReference type="InterPro" id="IPR013651">
    <property type="entry name" value="ATP-grasp_RimK-type"/>
</dbReference>
<sequence length="279" mass="31066">MRFFCISAGTDLAVERLRNACEKLGVEFVMLEPLTYDFLQPNPTASGDLLYRVDTTVAARALEKFLLHPKLRTFYPTYHRGMSASTHNTSLFMQLGIAQPKTYPLLHQSHRLLKTYVDDLGGFPIIIKALGGSHGVGVIRVDSFPSLFSITDYLSQQNVTAVLRQYIHAKGHARLIVMGDRVIGSIEYINPDGDFRSNIGTTPNVAAKDFPEHIKKLAIDSIRARQLEFGGVDIMIDDTTGNGYVLEVNFPCFFPRVEDAAHIDIATQMVQYLLGKQGS</sequence>
<dbReference type="PROSITE" id="PS50975">
    <property type="entry name" value="ATP_GRASP"/>
    <property type="match status" value="1"/>
</dbReference>
<dbReference type="GO" id="GO:0018169">
    <property type="term" value="F:ribosomal S6-glutamic acid ligase activity"/>
    <property type="evidence" value="ECO:0007669"/>
    <property type="project" value="TreeGrafter"/>
</dbReference>
<proteinExistence type="predicted"/>
<dbReference type="Gene3D" id="3.30.1490.20">
    <property type="entry name" value="ATP-grasp fold, A domain"/>
    <property type="match status" value="1"/>
</dbReference>
<dbReference type="InterPro" id="IPR013815">
    <property type="entry name" value="ATP_grasp_subdomain_1"/>
</dbReference>
<dbReference type="GO" id="GO:0009432">
    <property type="term" value="P:SOS response"/>
    <property type="evidence" value="ECO:0007669"/>
    <property type="project" value="TreeGrafter"/>
</dbReference>
<dbReference type="InterPro" id="IPR011761">
    <property type="entry name" value="ATP-grasp"/>
</dbReference>
<name>A0A5C7J6N1_9BACT</name>
<dbReference type="GO" id="GO:0005524">
    <property type="term" value="F:ATP binding"/>
    <property type="evidence" value="ECO:0007669"/>
    <property type="project" value="UniProtKB-UniRule"/>
</dbReference>
<evidence type="ECO:0000256" key="1">
    <source>
        <dbReference type="PROSITE-ProRule" id="PRU00409"/>
    </source>
</evidence>
<evidence type="ECO:0000313" key="3">
    <source>
        <dbReference type="EMBL" id="TXG77167.1"/>
    </source>
</evidence>
<gene>
    <name evidence="3" type="ORF">E6Q11_03300</name>
</gene>
<dbReference type="Pfam" id="PF08443">
    <property type="entry name" value="RimK"/>
    <property type="match status" value="1"/>
</dbReference>
<protein>
    <recommendedName>
        <fullName evidence="2">ATP-grasp domain-containing protein</fullName>
    </recommendedName>
</protein>
<evidence type="ECO:0000313" key="4">
    <source>
        <dbReference type="Proteomes" id="UP000321026"/>
    </source>
</evidence>
<dbReference type="AlphaFoldDB" id="A0A5C7J6N1"/>
<comment type="caution">
    <text evidence="3">The sequence shown here is derived from an EMBL/GenBank/DDBJ whole genome shotgun (WGS) entry which is preliminary data.</text>
</comment>